<dbReference type="EMBL" id="BART01035925">
    <property type="protein sequence ID" value="GAH06261.1"/>
    <property type="molecule type" value="Genomic_DNA"/>
</dbReference>
<feature type="non-terminal residue" evidence="1">
    <location>
        <position position="34"/>
    </location>
</feature>
<accession>X1CD98</accession>
<name>X1CD98_9ZZZZ</name>
<proteinExistence type="predicted"/>
<protein>
    <submittedName>
        <fullName evidence="1">Uncharacterized protein</fullName>
    </submittedName>
</protein>
<gene>
    <name evidence="1" type="ORF">S01H4_60799</name>
</gene>
<organism evidence="1">
    <name type="scientific">marine sediment metagenome</name>
    <dbReference type="NCBI Taxonomy" id="412755"/>
    <lineage>
        <taxon>unclassified sequences</taxon>
        <taxon>metagenomes</taxon>
        <taxon>ecological metagenomes</taxon>
    </lineage>
</organism>
<sequence>MAQLYVSEYDTTWNYVEDTFPLAGYNFTVTDAVT</sequence>
<dbReference type="AlphaFoldDB" id="X1CD98"/>
<comment type="caution">
    <text evidence="1">The sequence shown here is derived from an EMBL/GenBank/DDBJ whole genome shotgun (WGS) entry which is preliminary data.</text>
</comment>
<evidence type="ECO:0000313" key="1">
    <source>
        <dbReference type="EMBL" id="GAH06261.1"/>
    </source>
</evidence>
<reference evidence="1" key="1">
    <citation type="journal article" date="2014" name="Front. Microbiol.">
        <title>High frequency of phylogenetically diverse reductive dehalogenase-homologous genes in deep subseafloor sedimentary metagenomes.</title>
        <authorList>
            <person name="Kawai M."/>
            <person name="Futagami T."/>
            <person name="Toyoda A."/>
            <person name="Takaki Y."/>
            <person name="Nishi S."/>
            <person name="Hori S."/>
            <person name="Arai W."/>
            <person name="Tsubouchi T."/>
            <person name="Morono Y."/>
            <person name="Uchiyama I."/>
            <person name="Ito T."/>
            <person name="Fujiyama A."/>
            <person name="Inagaki F."/>
            <person name="Takami H."/>
        </authorList>
    </citation>
    <scope>NUCLEOTIDE SEQUENCE</scope>
    <source>
        <strain evidence="1">Expedition CK06-06</strain>
    </source>
</reference>